<dbReference type="InterPro" id="IPR011250">
    <property type="entry name" value="OMP/PagP_B-barrel"/>
</dbReference>
<dbReference type="Gene3D" id="2.40.160.20">
    <property type="match status" value="1"/>
</dbReference>
<dbReference type="PRINTS" id="PR01021">
    <property type="entry name" value="OMPADOMAIN"/>
</dbReference>
<keyword evidence="3" id="KW-1134">Transmembrane beta strand</keyword>
<keyword evidence="5 11" id="KW-0732">Signal</keyword>
<accession>A0A975MM24</accession>
<dbReference type="InterPro" id="IPR036737">
    <property type="entry name" value="OmpA-like_sf"/>
</dbReference>
<reference evidence="13" key="1">
    <citation type="submission" date="2021-04" db="EMBL/GenBank/DDBJ databases">
        <title>Draft genome sequence data of methanotrophic Methylovulum sp. strain S1L and Methylomonas sp. strain S2AM isolated from boreal lake water columns.</title>
        <authorList>
            <person name="Rissanen A.J."/>
            <person name="Mangayil R."/>
            <person name="Svenning M.M."/>
            <person name="Khanongnuch R."/>
        </authorList>
    </citation>
    <scope>NUCLEOTIDE SEQUENCE</scope>
    <source>
        <strain evidence="13">S2AM</strain>
    </source>
</reference>
<dbReference type="SUPFAM" id="SSF103647">
    <property type="entry name" value="TSP type-3 repeat"/>
    <property type="match status" value="1"/>
</dbReference>
<dbReference type="GO" id="GO:0046930">
    <property type="term" value="C:pore complex"/>
    <property type="evidence" value="ECO:0007669"/>
    <property type="project" value="UniProtKB-KW"/>
</dbReference>
<keyword evidence="4" id="KW-0812">Transmembrane</keyword>
<proteinExistence type="predicted"/>
<evidence type="ECO:0000256" key="7">
    <source>
        <dbReference type="ARBA" id="ARBA00023114"/>
    </source>
</evidence>
<dbReference type="InterPro" id="IPR028974">
    <property type="entry name" value="TSP_type-3_rpt"/>
</dbReference>
<dbReference type="InterPro" id="IPR006665">
    <property type="entry name" value="OmpA-like"/>
</dbReference>
<keyword evidence="9" id="KW-0998">Cell outer membrane</keyword>
<comment type="subcellular location">
    <subcellularLocation>
        <location evidence="1">Cell outer membrane</location>
        <topology evidence="1">Multi-pass membrane protein</topology>
    </subcellularLocation>
</comment>
<organism evidence="13 14">
    <name type="scientific">Methylomonas paludis</name>
    <dbReference type="NCBI Taxonomy" id="1173101"/>
    <lineage>
        <taxon>Bacteria</taxon>
        <taxon>Pseudomonadati</taxon>
        <taxon>Pseudomonadota</taxon>
        <taxon>Gammaproteobacteria</taxon>
        <taxon>Methylococcales</taxon>
        <taxon>Methylococcaceae</taxon>
        <taxon>Methylomonas</taxon>
    </lineage>
</organism>
<dbReference type="RefSeq" id="WP_215580429.1">
    <property type="nucleotide sequence ID" value="NZ_CP073754.1"/>
</dbReference>
<evidence type="ECO:0000256" key="11">
    <source>
        <dbReference type="SAM" id="SignalP"/>
    </source>
</evidence>
<feature type="domain" description="OmpA-like" evidence="12">
    <location>
        <begin position="230"/>
        <end position="346"/>
    </location>
</feature>
<gene>
    <name evidence="13" type="ORF">KEF85_10880</name>
</gene>
<evidence type="ECO:0000256" key="8">
    <source>
        <dbReference type="ARBA" id="ARBA00023136"/>
    </source>
</evidence>
<dbReference type="GO" id="GO:0005509">
    <property type="term" value="F:calcium ion binding"/>
    <property type="evidence" value="ECO:0007669"/>
    <property type="project" value="InterPro"/>
</dbReference>
<dbReference type="PANTHER" id="PTHR30329">
    <property type="entry name" value="STATOR ELEMENT OF FLAGELLAR MOTOR COMPLEX"/>
    <property type="match status" value="1"/>
</dbReference>
<dbReference type="PANTHER" id="PTHR30329:SF21">
    <property type="entry name" value="LIPOPROTEIN YIAD-RELATED"/>
    <property type="match status" value="1"/>
</dbReference>
<feature type="signal peptide" evidence="11">
    <location>
        <begin position="1"/>
        <end position="23"/>
    </location>
</feature>
<evidence type="ECO:0000259" key="12">
    <source>
        <dbReference type="PROSITE" id="PS51123"/>
    </source>
</evidence>
<dbReference type="GO" id="GO:0015288">
    <property type="term" value="F:porin activity"/>
    <property type="evidence" value="ECO:0007669"/>
    <property type="project" value="UniProtKB-KW"/>
</dbReference>
<name>A0A975MM24_9GAMM</name>
<evidence type="ECO:0000256" key="9">
    <source>
        <dbReference type="ARBA" id="ARBA00023237"/>
    </source>
</evidence>
<dbReference type="AlphaFoldDB" id="A0A975MM24"/>
<dbReference type="InterPro" id="IPR050330">
    <property type="entry name" value="Bact_OuterMem_StrucFunc"/>
</dbReference>
<evidence type="ECO:0000313" key="13">
    <source>
        <dbReference type="EMBL" id="QWF69864.1"/>
    </source>
</evidence>
<evidence type="ECO:0000256" key="6">
    <source>
        <dbReference type="ARBA" id="ARBA00023065"/>
    </source>
</evidence>
<dbReference type="Pfam" id="PF00691">
    <property type="entry name" value="OmpA"/>
    <property type="match status" value="1"/>
</dbReference>
<dbReference type="GO" id="GO:0009279">
    <property type="term" value="C:cell outer membrane"/>
    <property type="evidence" value="ECO:0007669"/>
    <property type="project" value="UniProtKB-SubCell"/>
</dbReference>
<keyword evidence="6" id="KW-0406">Ion transport</keyword>
<keyword evidence="7" id="KW-0626">Porin</keyword>
<evidence type="ECO:0000256" key="10">
    <source>
        <dbReference type="PROSITE-ProRule" id="PRU00473"/>
    </source>
</evidence>
<keyword evidence="8 10" id="KW-0472">Membrane</keyword>
<dbReference type="Proteomes" id="UP000676649">
    <property type="component" value="Chromosome"/>
</dbReference>
<dbReference type="CDD" id="cd07185">
    <property type="entry name" value="OmpA_C-like"/>
    <property type="match status" value="1"/>
</dbReference>
<evidence type="ECO:0000313" key="14">
    <source>
        <dbReference type="Proteomes" id="UP000676649"/>
    </source>
</evidence>
<feature type="chain" id="PRO_5037974709" evidence="11">
    <location>
        <begin position="24"/>
        <end position="346"/>
    </location>
</feature>
<protein>
    <submittedName>
        <fullName evidence="13">OmpA family protein</fullName>
    </submittedName>
</protein>
<dbReference type="EMBL" id="CP073754">
    <property type="protein sequence ID" value="QWF69864.1"/>
    <property type="molecule type" value="Genomic_DNA"/>
</dbReference>
<evidence type="ECO:0000256" key="4">
    <source>
        <dbReference type="ARBA" id="ARBA00022692"/>
    </source>
</evidence>
<dbReference type="InterPro" id="IPR006664">
    <property type="entry name" value="OMP_bac"/>
</dbReference>
<keyword evidence="14" id="KW-1185">Reference proteome</keyword>
<evidence type="ECO:0000256" key="1">
    <source>
        <dbReference type="ARBA" id="ARBA00004571"/>
    </source>
</evidence>
<sequence>MQRNKLIPLLAIIGAGVLPSAHADQFLDNRWYAAPFASYIRAGGDRDSKDGFGGGLAVGKILNEQFNVELRGFYNGLNGKQGNWNLEGGTVDLQYYFTRNKFAPYAVLAAGGLNTCVSATCGAGILAEGGVGFTYEVHDNFLLRSDVRYRYNNNYHIQPGNTDYNDMVVNVGFVIPFGEKPKAVAKLDIPAPAPAPVVADCSTKDSDADGVNDCLDKCPNTLKGSKVDFNGCPVRLILKGQNFKHDSAELTPESKLILDEVAASLNSYPEKNEIEVQGHTSSEGSDAYNLKLSQKRANSVVAYLKSKAVTNKLTAKGFGESQPIADNKTEAGRSENRRVELIWITN</sequence>
<evidence type="ECO:0000256" key="5">
    <source>
        <dbReference type="ARBA" id="ARBA00022729"/>
    </source>
</evidence>
<evidence type="ECO:0000256" key="3">
    <source>
        <dbReference type="ARBA" id="ARBA00022452"/>
    </source>
</evidence>
<dbReference type="PROSITE" id="PS51123">
    <property type="entry name" value="OMPA_2"/>
    <property type="match status" value="1"/>
</dbReference>
<dbReference type="KEGG" id="mpad:KEF85_10880"/>
<dbReference type="GO" id="GO:0006811">
    <property type="term" value="P:monoatomic ion transport"/>
    <property type="evidence" value="ECO:0007669"/>
    <property type="project" value="UniProtKB-KW"/>
</dbReference>
<dbReference type="Gene3D" id="3.30.1330.60">
    <property type="entry name" value="OmpA-like domain"/>
    <property type="match status" value="1"/>
</dbReference>
<keyword evidence="2" id="KW-0813">Transport</keyword>
<dbReference type="SUPFAM" id="SSF56925">
    <property type="entry name" value="OMPA-like"/>
    <property type="match status" value="1"/>
</dbReference>
<evidence type="ECO:0000256" key="2">
    <source>
        <dbReference type="ARBA" id="ARBA00022448"/>
    </source>
</evidence>
<dbReference type="Pfam" id="PF13505">
    <property type="entry name" value="OMP_b-brl"/>
    <property type="match status" value="1"/>
</dbReference>
<dbReference type="SUPFAM" id="SSF103088">
    <property type="entry name" value="OmpA-like"/>
    <property type="match status" value="1"/>
</dbReference>
<dbReference type="InterPro" id="IPR027385">
    <property type="entry name" value="Beta-barrel_OMP"/>
</dbReference>